<dbReference type="AlphaFoldDB" id="A0A2N5XXW3"/>
<organism evidence="1 2">
    <name type="scientific">Kineobactrum sediminis</name>
    <dbReference type="NCBI Taxonomy" id="1905677"/>
    <lineage>
        <taxon>Bacteria</taxon>
        <taxon>Pseudomonadati</taxon>
        <taxon>Pseudomonadota</taxon>
        <taxon>Gammaproteobacteria</taxon>
        <taxon>Cellvibrionales</taxon>
        <taxon>Halieaceae</taxon>
        <taxon>Kineobactrum</taxon>
    </lineage>
</organism>
<gene>
    <name evidence="1" type="ORF">CWI75_17965</name>
</gene>
<evidence type="ECO:0000313" key="2">
    <source>
        <dbReference type="Proteomes" id="UP000234845"/>
    </source>
</evidence>
<keyword evidence="2" id="KW-1185">Reference proteome</keyword>
<sequence length="215" mass="23365">MVDMSYLAVIGDICGSREIPERGELQIKLKEVLDELNLLHAKALASPFTITLGDEFQAVLSKAIPLWEMIAMIQSRLFPVKVRFGVGLGRIDTPINDKVALGMDGPAFHRARDAVDVLKREGGLYRVEGLAQGELANHSLALVSHLQGQWQHNRFEVYRLHLAGHPVRGIAKATAISKSAVYKNIADGLLGTLAGIASAISTSLDDALVKERHGN</sequence>
<comment type="caution">
    <text evidence="1">The sequence shown here is derived from an EMBL/GenBank/DDBJ whole genome shotgun (WGS) entry which is preliminary data.</text>
</comment>
<protein>
    <recommendedName>
        <fullName evidence="3">SatD family (SatD)</fullName>
    </recommendedName>
</protein>
<reference evidence="2" key="1">
    <citation type="submission" date="2017-11" db="EMBL/GenBank/DDBJ databases">
        <title>The draft genome sequence of Chromatocurvus sp. F02.</title>
        <authorList>
            <person name="Du Z.-J."/>
            <person name="Chang Y.-Q."/>
        </authorList>
    </citation>
    <scope>NUCLEOTIDE SEQUENCE [LARGE SCALE GENOMIC DNA]</scope>
    <source>
        <strain evidence="2">F02</strain>
    </source>
</reference>
<evidence type="ECO:0008006" key="3">
    <source>
        <dbReference type="Google" id="ProtNLM"/>
    </source>
</evidence>
<accession>A0A2N5XXW3</accession>
<dbReference type="Pfam" id="PF16264">
    <property type="entry name" value="SatD"/>
    <property type="match status" value="1"/>
</dbReference>
<name>A0A2N5XXW3_9GAMM</name>
<evidence type="ECO:0000313" key="1">
    <source>
        <dbReference type="EMBL" id="PLW80980.1"/>
    </source>
</evidence>
<dbReference type="Proteomes" id="UP000234845">
    <property type="component" value="Unassembled WGS sequence"/>
</dbReference>
<proteinExistence type="predicted"/>
<dbReference type="EMBL" id="PKLZ01000019">
    <property type="protein sequence ID" value="PLW80980.1"/>
    <property type="molecule type" value="Genomic_DNA"/>
</dbReference>
<dbReference type="InterPro" id="IPR032580">
    <property type="entry name" value="SatD"/>
</dbReference>